<protein>
    <submittedName>
        <fullName evidence="5">Fructuronate reductase</fullName>
        <ecNumber evidence="5">1.1.1.57</ecNumber>
    </submittedName>
</protein>
<dbReference type="AlphaFoldDB" id="C5BQ53"/>
<dbReference type="InterPro" id="IPR036291">
    <property type="entry name" value="NAD(P)-bd_dom_sf"/>
</dbReference>
<dbReference type="Pfam" id="PF01232">
    <property type="entry name" value="Mannitol_dh"/>
    <property type="match status" value="1"/>
</dbReference>
<dbReference type="InterPro" id="IPR000669">
    <property type="entry name" value="Mannitol_DH"/>
</dbReference>
<dbReference type="InterPro" id="IPR013131">
    <property type="entry name" value="Mannitol_DH_N"/>
</dbReference>
<dbReference type="InterPro" id="IPR013118">
    <property type="entry name" value="Mannitol_DH_C"/>
</dbReference>
<dbReference type="Proteomes" id="UP000009080">
    <property type="component" value="Chromosome"/>
</dbReference>
<dbReference type="InterPro" id="IPR013328">
    <property type="entry name" value="6PGD_dom2"/>
</dbReference>
<name>C5BQ53_TERTT</name>
<reference evidence="5 6" key="1">
    <citation type="journal article" date="2009" name="PLoS ONE">
        <title>The complete genome of Teredinibacter turnerae T7901: an intracellular endosymbiont of marine wood-boring bivalves (shipworms).</title>
        <authorList>
            <person name="Yang J.C."/>
            <person name="Madupu R."/>
            <person name="Durkin A.S."/>
            <person name="Ekborg N.A."/>
            <person name="Pedamallu C.S."/>
            <person name="Hostetler J.B."/>
            <person name="Radune D."/>
            <person name="Toms B.S."/>
            <person name="Henrissat B."/>
            <person name="Coutinho P.M."/>
            <person name="Schwarz S."/>
            <person name="Field L."/>
            <person name="Trindade-Silva A.E."/>
            <person name="Soares C.A.G."/>
            <person name="Elshahawi S."/>
            <person name="Hanora A."/>
            <person name="Schmidt E.W."/>
            <person name="Haygood M.G."/>
            <person name="Posfai J."/>
            <person name="Benner J."/>
            <person name="Madinger C."/>
            <person name="Nove J."/>
            <person name="Anton B."/>
            <person name="Chaudhary K."/>
            <person name="Foster J."/>
            <person name="Holman A."/>
            <person name="Kumar S."/>
            <person name="Lessard P.A."/>
            <person name="Luyten Y.A."/>
            <person name="Slatko B."/>
            <person name="Wood N."/>
            <person name="Wu B."/>
            <person name="Teplitski M."/>
            <person name="Mougous J.D."/>
            <person name="Ward N."/>
            <person name="Eisen J.A."/>
            <person name="Badger J.H."/>
            <person name="Distel D.L."/>
        </authorList>
    </citation>
    <scope>NUCLEOTIDE SEQUENCE [LARGE SCALE GENOMIC DNA]</scope>
    <source>
        <strain evidence="6">ATCC 39867 / T7901</strain>
    </source>
</reference>
<dbReference type="GO" id="GO:0008866">
    <property type="term" value="F:fructuronate reductase activity"/>
    <property type="evidence" value="ECO:0007669"/>
    <property type="project" value="UniProtKB-EC"/>
</dbReference>
<dbReference type="InterPro" id="IPR008927">
    <property type="entry name" value="6-PGluconate_DH-like_C_sf"/>
</dbReference>
<dbReference type="SUPFAM" id="SSF48179">
    <property type="entry name" value="6-phosphogluconate dehydrogenase C-terminal domain-like"/>
    <property type="match status" value="1"/>
</dbReference>
<dbReference type="EMBL" id="CP001614">
    <property type="protein sequence ID" value="ACR12557.1"/>
    <property type="molecule type" value="Genomic_DNA"/>
</dbReference>
<accession>C5BQ53</accession>
<gene>
    <name evidence="5" type="ordered locus">TERTU_0899</name>
</gene>
<evidence type="ECO:0000259" key="3">
    <source>
        <dbReference type="Pfam" id="PF01232"/>
    </source>
</evidence>
<dbReference type="Pfam" id="PF08125">
    <property type="entry name" value="Mannitol_dh_C"/>
    <property type="match status" value="1"/>
</dbReference>
<dbReference type="eggNOG" id="COG0246">
    <property type="taxonomic scope" value="Bacteria"/>
</dbReference>
<evidence type="ECO:0000259" key="4">
    <source>
        <dbReference type="Pfam" id="PF08125"/>
    </source>
</evidence>
<dbReference type="PANTHER" id="PTHR43362">
    <property type="entry name" value="MANNITOL DEHYDROGENASE DSF1-RELATED"/>
    <property type="match status" value="1"/>
</dbReference>
<evidence type="ECO:0000256" key="1">
    <source>
        <dbReference type="ARBA" id="ARBA00023002"/>
    </source>
</evidence>
<dbReference type="Gene3D" id="3.40.50.720">
    <property type="entry name" value="NAD(P)-binding Rossmann-like Domain"/>
    <property type="match status" value="1"/>
</dbReference>
<dbReference type="RefSeq" id="WP_015818669.1">
    <property type="nucleotide sequence ID" value="NC_012997.1"/>
</dbReference>
<dbReference type="PRINTS" id="PR00084">
    <property type="entry name" value="MTLDHDRGNASE"/>
</dbReference>
<feature type="domain" description="Mannitol dehydrogenase C-terminal" evidence="4">
    <location>
        <begin position="283"/>
        <end position="476"/>
    </location>
</feature>
<sequence>MRLRSTTLHHLPEGTAQPSYNRDTLKPGILHLGVGAFHRAHQAYFTDRYLAEFGGDWGIVGGDLRSGRVRDQLDPQDGLYSLVIRDNDQAHIQIMGALIAELVGPDDPHYAIDLMADEQIKIVSLTVTEKGYCHDPATGNLNLEHPEIQYDIANLHTPKSTPGFIVAGLKKRKEKGLKSFTLLSCDNLPNNGDVLQKVILQFAEQVDSELAAWIRENTTFPCTMVDRIVPATTEDDKAWLEAKLGMRDEAMVIGEPFIQWVIEDKFCNDRPAWEKVGALLVDDVTVYEHMKLRLLNGSHSLLAYTGYLSGFNTINEVMAQPAFVNMCKIFMDREAGLVVEEPAGFDIQHYKQQLRDRFANSGLKHRTWQIAMDGSQKLPQRLLSSLRDQLGGEKQIDIICLAVAAWIRYASGIDESGEAIDVRDPLANQLREICDAAKGDAKQMVSDIVGVEKIFGTDLKSETQFIERTVYWLQSIYAKGTLATVQENFG</sequence>
<dbReference type="SUPFAM" id="SSF51735">
    <property type="entry name" value="NAD(P)-binding Rossmann-fold domains"/>
    <property type="match status" value="1"/>
</dbReference>
<organism evidence="5 6">
    <name type="scientific">Teredinibacter turnerae (strain ATCC 39867 / T7901)</name>
    <dbReference type="NCBI Taxonomy" id="377629"/>
    <lineage>
        <taxon>Bacteria</taxon>
        <taxon>Pseudomonadati</taxon>
        <taxon>Pseudomonadota</taxon>
        <taxon>Gammaproteobacteria</taxon>
        <taxon>Cellvibrionales</taxon>
        <taxon>Cellvibrionaceae</taxon>
        <taxon>Teredinibacter</taxon>
    </lineage>
</organism>
<dbReference type="PANTHER" id="PTHR43362:SF1">
    <property type="entry name" value="MANNITOL DEHYDROGENASE 2-RELATED"/>
    <property type="match status" value="1"/>
</dbReference>
<proteinExistence type="predicted"/>
<dbReference type="EC" id="1.1.1.57" evidence="5"/>
<dbReference type="HOGENOM" id="CLU_027324_0_1_6"/>
<keyword evidence="6" id="KW-1185">Reference proteome</keyword>
<evidence type="ECO:0000313" key="5">
    <source>
        <dbReference type="EMBL" id="ACR12557.1"/>
    </source>
</evidence>
<feature type="region of interest" description="Disordered" evidence="2">
    <location>
        <begin position="1"/>
        <end position="22"/>
    </location>
</feature>
<dbReference type="STRING" id="377629.TERTU_0899"/>
<dbReference type="KEGG" id="ttu:TERTU_0899"/>
<dbReference type="Gene3D" id="1.10.1040.10">
    <property type="entry name" value="N-(1-d-carboxylethyl)-l-norvaline Dehydrogenase, domain 2"/>
    <property type="match status" value="1"/>
</dbReference>
<dbReference type="InterPro" id="IPR050988">
    <property type="entry name" value="Mannitol_DH/Oxidoreductase"/>
</dbReference>
<evidence type="ECO:0000256" key="2">
    <source>
        <dbReference type="SAM" id="MobiDB-lite"/>
    </source>
</evidence>
<keyword evidence="1 5" id="KW-0560">Oxidoreductase</keyword>
<feature type="domain" description="Mannitol dehydrogenase N-terminal" evidence="3">
    <location>
        <begin position="28"/>
        <end position="275"/>
    </location>
</feature>
<evidence type="ECO:0000313" key="6">
    <source>
        <dbReference type="Proteomes" id="UP000009080"/>
    </source>
</evidence>